<evidence type="ECO:0000313" key="4">
    <source>
        <dbReference type="Proteomes" id="UP000323046"/>
    </source>
</evidence>
<dbReference type="RefSeq" id="WP_150166409.1">
    <property type="nucleotide sequence ID" value="NZ_CP029193.1"/>
</dbReference>
<dbReference type="GO" id="GO:0080120">
    <property type="term" value="P:CAAX-box protein maturation"/>
    <property type="evidence" value="ECO:0007669"/>
    <property type="project" value="UniProtKB-ARBA"/>
</dbReference>
<keyword evidence="3" id="KW-0378">Hydrolase</keyword>
<accession>A0A5P2B7I2</accession>
<keyword evidence="3" id="KW-0645">Protease</keyword>
<keyword evidence="1" id="KW-1133">Transmembrane helix</keyword>
<sequence>MTISPDFSAASTAVTAVLAAYLLLGEPWAGRRMYESLARRRDIEPRALVRYFGLVLTLWWAFAALAVAALLLSPGTDAADFGLAMPDRPVYAVVAVLLAGAIAVGSGRNFRDLARQGKNVPGLASIEAMLPRTAEERRLAIAVAVTDGIGAELVYRGLLIAFGVGVLGLDLYAAAALSVLVYAVAGFYQGYRGVLAFALLGTVFTGLYLATGSLLLPVAVHVFLSVRDLTLPAPEKPRAAHEAAV</sequence>
<feature type="transmembrane region" description="Helical" evidence="1">
    <location>
        <begin position="51"/>
        <end position="71"/>
    </location>
</feature>
<feature type="transmembrane region" description="Helical" evidence="1">
    <location>
        <begin position="195"/>
        <end position="224"/>
    </location>
</feature>
<protein>
    <submittedName>
        <fullName evidence="3">CPBP family intramembrane metalloprotease</fullName>
    </submittedName>
</protein>
<feature type="domain" description="CAAX prenyl protease 2/Lysostaphin resistance protein A-like" evidence="2">
    <location>
        <begin position="140"/>
        <end position="224"/>
    </location>
</feature>
<dbReference type="OrthoDB" id="2357478at2"/>
<evidence type="ECO:0000256" key="1">
    <source>
        <dbReference type="SAM" id="Phobius"/>
    </source>
</evidence>
<evidence type="ECO:0000313" key="3">
    <source>
        <dbReference type="EMBL" id="QES26465.1"/>
    </source>
</evidence>
<keyword evidence="3" id="KW-0482">Metalloprotease</keyword>
<dbReference type="InterPro" id="IPR003675">
    <property type="entry name" value="Rce1/LyrA-like_dom"/>
</dbReference>
<dbReference type="GO" id="GO:0004175">
    <property type="term" value="F:endopeptidase activity"/>
    <property type="evidence" value="ECO:0007669"/>
    <property type="project" value="UniProtKB-ARBA"/>
</dbReference>
<dbReference type="GO" id="GO:0008237">
    <property type="term" value="F:metallopeptidase activity"/>
    <property type="evidence" value="ECO:0007669"/>
    <property type="project" value="UniProtKB-KW"/>
</dbReference>
<evidence type="ECO:0000259" key="2">
    <source>
        <dbReference type="Pfam" id="PF02517"/>
    </source>
</evidence>
<dbReference type="AlphaFoldDB" id="A0A5P2B7I2"/>
<keyword evidence="1" id="KW-0812">Transmembrane</keyword>
<gene>
    <name evidence="3" type="ORF">DEJ47_08285</name>
</gene>
<organism evidence="3 4">
    <name type="scientific">Streptomyces venezuelae</name>
    <dbReference type="NCBI Taxonomy" id="54571"/>
    <lineage>
        <taxon>Bacteria</taxon>
        <taxon>Bacillati</taxon>
        <taxon>Actinomycetota</taxon>
        <taxon>Actinomycetes</taxon>
        <taxon>Kitasatosporales</taxon>
        <taxon>Streptomycetaceae</taxon>
        <taxon>Streptomyces</taxon>
    </lineage>
</organism>
<dbReference type="EMBL" id="CP029193">
    <property type="protein sequence ID" value="QES26465.1"/>
    <property type="molecule type" value="Genomic_DNA"/>
</dbReference>
<feature type="transmembrane region" description="Helical" evidence="1">
    <location>
        <begin position="91"/>
        <end position="110"/>
    </location>
</feature>
<dbReference type="Pfam" id="PF02517">
    <property type="entry name" value="Rce1-like"/>
    <property type="match status" value="1"/>
</dbReference>
<feature type="transmembrane region" description="Helical" evidence="1">
    <location>
        <begin position="12"/>
        <end position="30"/>
    </location>
</feature>
<dbReference type="GO" id="GO:0006508">
    <property type="term" value="P:proteolysis"/>
    <property type="evidence" value="ECO:0007669"/>
    <property type="project" value="UniProtKB-KW"/>
</dbReference>
<keyword evidence="4" id="KW-1185">Reference proteome</keyword>
<dbReference type="Proteomes" id="UP000323046">
    <property type="component" value="Chromosome"/>
</dbReference>
<name>A0A5P2B7I2_STRVZ</name>
<reference evidence="3 4" key="1">
    <citation type="submission" date="2018-05" db="EMBL/GenBank/DDBJ databases">
        <title>Streptomyces venezuelae.</title>
        <authorList>
            <person name="Kim W."/>
            <person name="Lee N."/>
            <person name="Cho B.-K."/>
        </authorList>
    </citation>
    <scope>NUCLEOTIDE SEQUENCE [LARGE SCALE GENOMIC DNA]</scope>
    <source>
        <strain evidence="3 4">ATCC 14583</strain>
    </source>
</reference>
<keyword evidence="1" id="KW-0472">Membrane</keyword>
<proteinExistence type="predicted"/>